<dbReference type="Gene3D" id="2.130.10.120">
    <property type="entry name" value="Prolyl oligopeptidase, N-terminal domain"/>
    <property type="match status" value="1"/>
</dbReference>
<keyword evidence="3 8" id="KW-0378">Hydrolase</keyword>
<dbReference type="InterPro" id="IPR023302">
    <property type="entry name" value="Pept_S9A_N"/>
</dbReference>
<dbReference type="SUPFAM" id="SSF50993">
    <property type="entry name" value="Peptidase/esterase 'gauge' domain"/>
    <property type="match status" value="1"/>
</dbReference>
<evidence type="ECO:0000256" key="2">
    <source>
        <dbReference type="ARBA" id="ARBA00022670"/>
    </source>
</evidence>
<organism evidence="8 9">
    <name type="scientific">Dietzia maris</name>
    <dbReference type="NCBI Taxonomy" id="37915"/>
    <lineage>
        <taxon>Bacteria</taxon>
        <taxon>Bacillati</taxon>
        <taxon>Actinomycetota</taxon>
        <taxon>Actinomycetes</taxon>
        <taxon>Mycobacteriales</taxon>
        <taxon>Dietziaceae</taxon>
        <taxon>Dietzia</taxon>
    </lineage>
</organism>
<keyword evidence="2" id="KW-0645">Protease</keyword>
<evidence type="ECO:0000313" key="8">
    <source>
        <dbReference type="EMBL" id="RBA39823.1"/>
    </source>
</evidence>
<protein>
    <submittedName>
        <fullName evidence="8">Oligopeptidase B</fullName>
        <ecNumber evidence="8">3.4.21.83</ecNumber>
    </submittedName>
</protein>
<dbReference type="Gene3D" id="3.40.50.1820">
    <property type="entry name" value="alpha/beta hydrolase"/>
    <property type="match status" value="1"/>
</dbReference>
<evidence type="ECO:0000256" key="1">
    <source>
        <dbReference type="ARBA" id="ARBA00005228"/>
    </source>
</evidence>
<dbReference type="Proteomes" id="UP000252187">
    <property type="component" value="Unassembled WGS sequence"/>
</dbReference>
<dbReference type="Pfam" id="PF00326">
    <property type="entry name" value="Peptidase_S9"/>
    <property type="match status" value="1"/>
</dbReference>
<dbReference type="PRINTS" id="PR00862">
    <property type="entry name" value="PROLIGOPTASE"/>
</dbReference>
<dbReference type="InterPro" id="IPR001375">
    <property type="entry name" value="Peptidase_S9_cat"/>
</dbReference>
<evidence type="ECO:0000259" key="6">
    <source>
        <dbReference type="Pfam" id="PF00326"/>
    </source>
</evidence>
<evidence type="ECO:0000256" key="3">
    <source>
        <dbReference type="ARBA" id="ARBA00022801"/>
    </source>
</evidence>
<feature type="domain" description="Peptidase S9A N-terminal" evidence="7">
    <location>
        <begin position="39"/>
        <end position="474"/>
    </location>
</feature>
<keyword evidence="4" id="KW-0720">Serine protease</keyword>
<dbReference type="SUPFAM" id="SSF53474">
    <property type="entry name" value="alpha/beta-Hydrolases"/>
    <property type="match status" value="1"/>
</dbReference>
<dbReference type="InterPro" id="IPR051543">
    <property type="entry name" value="Serine_Peptidase_S9A"/>
</dbReference>
<feature type="domain" description="Peptidase S9 prolyl oligopeptidase catalytic" evidence="6">
    <location>
        <begin position="538"/>
        <end position="758"/>
    </location>
</feature>
<dbReference type="InterPro" id="IPR029058">
    <property type="entry name" value="AB_hydrolase_fold"/>
</dbReference>
<dbReference type="EMBL" id="QNTT01000004">
    <property type="protein sequence ID" value="RBA39823.1"/>
    <property type="molecule type" value="Genomic_DNA"/>
</dbReference>
<dbReference type="PANTHER" id="PTHR11757:SF19">
    <property type="entry name" value="PROLYL ENDOPEPTIDASE-LIKE"/>
    <property type="match status" value="1"/>
</dbReference>
<dbReference type="GO" id="GO:0006508">
    <property type="term" value="P:proteolysis"/>
    <property type="evidence" value="ECO:0007669"/>
    <property type="project" value="UniProtKB-KW"/>
</dbReference>
<comment type="similarity">
    <text evidence="1">Belongs to the peptidase S9A family.</text>
</comment>
<evidence type="ECO:0000256" key="4">
    <source>
        <dbReference type="ARBA" id="ARBA00022825"/>
    </source>
</evidence>
<dbReference type="InterPro" id="IPR002470">
    <property type="entry name" value="Peptidase_S9A"/>
</dbReference>
<sequence length="760" mass="83988">MSSTETTDTDTDTAATATATATAATATTATTTGQTPTPPQAERRPHRREHHGRVFIDDYEWLRDKDAPATRAYLEAENAYTDAMTADLKPLEDEVYEEIRSRVKETDMSVPVRASGWWYFSRTEEGRSYARHCRVPVPQQFVDDPSDPAGWVPPEVSPDVELPGEQLLLDGNAEAEGHDYFALGAFSVSHDGRALAWATDTEGDERYTLRFRSLDPDYTAPDEEISGIAAGVTWSRDGRYVFYVTVDDAWRPDTVWRHRLGTTRDDDDTVFHEPDESYWIGVGETRSEKFLQIAAGSKITTEVWCLDSNDPAGEFWCVRPRQEGVEYDVEHAVVGGEDRFIITHNDGAPNYEVVEAPVGPIEGELRDLRTLVAHRDDVRVEGVDAFARVLVLGYREAALPRFALMPLEQGSTAGVEAYGRFEPVEFDEELYTSGPGSNPEWDSPVLRFGFGSFVTPGRVYSLDLASGERTLLREQEVLGGYDPSGYVQRRDWATAADGTRVPISLVMSTGTAARVDAGEQVPTLLYGYGSYETSIDPAFSVARLSLLDRGMAFAVAHVRGGGEMGRLWYENGKTHTKRNTFTDFVDCARHLVDSGLTSPDRLVAEGGSAGGLLMGAVANLAPELFAGIQAVVPFVDPLTSILMPELPLTVIEWDEWGDPLHSEEVYDYMASYAPYENIEAKDYPAILAVTSLNDTRVLYVEPAKWVARLRAVSPSANSADRPVLLRCEMSAGHGGVSGRYERWRQTAFEYAWTLRTAGAG</sequence>
<proteinExistence type="inferred from homology"/>
<dbReference type="Pfam" id="PF02897">
    <property type="entry name" value="Peptidase_S9_N"/>
    <property type="match status" value="1"/>
</dbReference>
<reference evidence="8 9" key="1">
    <citation type="submission" date="2018-06" db="EMBL/GenBank/DDBJ databases">
        <title>Whole genome sequencing of four bacterial strains from South Shetland trench revealing bio-synthetic gene clusters.</title>
        <authorList>
            <person name="Abdel-Mageed W.M."/>
            <person name="Lehri B."/>
            <person name="Jarmusch S.A."/>
            <person name="Miranda K."/>
            <person name="Goodfellow M."/>
            <person name="Jaspars M."/>
            <person name="Karlyshev A.V."/>
        </authorList>
    </citation>
    <scope>NUCLEOTIDE SEQUENCE [LARGE SCALE GENOMIC DNA]</scope>
    <source>
        <strain evidence="8 9">SST1</strain>
    </source>
</reference>
<feature type="region of interest" description="Disordered" evidence="5">
    <location>
        <begin position="1"/>
        <end position="52"/>
    </location>
</feature>
<evidence type="ECO:0000259" key="7">
    <source>
        <dbReference type="Pfam" id="PF02897"/>
    </source>
</evidence>
<evidence type="ECO:0000313" key="9">
    <source>
        <dbReference type="Proteomes" id="UP000252187"/>
    </source>
</evidence>
<comment type="caution">
    <text evidence="8">The sequence shown here is derived from an EMBL/GenBank/DDBJ whole genome shotgun (WGS) entry which is preliminary data.</text>
</comment>
<evidence type="ECO:0000256" key="5">
    <source>
        <dbReference type="SAM" id="MobiDB-lite"/>
    </source>
</evidence>
<accession>A0A365PD46</accession>
<dbReference type="PANTHER" id="PTHR11757">
    <property type="entry name" value="PROTEASE FAMILY S9A OLIGOPEPTIDASE"/>
    <property type="match status" value="1"/>
</dbReference>
<gene>
    <name evidence="8" type="ORF">DQ226_02785</name>
</gene>
<feature type="compositionally biased region" description="Low complexity" evidence="5">
    <location>
        <begin position="12"/>
        <end position="32"/>
    </location>
</feature>
<name>A0A365PD46_9ACTN</name>
<dbReference type="GO" id="GO:0004252">
    <property type="term" value="F:serine-type endopeptidase activity"/>
    <property type="evidence" value="ECO:0007669"/>
    <property type="project" value="UniProtKB-EC"/>
</dbReference>
<dbReference type="EC" id="3.4.21.83" evidence="8"/>
<dbReference type="AlphaFoldDB" id="A0A365PD46"/>